<dbReference type="InterPro" id="IPR006680">
    <property type="entry name" value="Amidohydro-rel"/>
</dbReference>
<evidence type="ECO:0000259" key="2">
    <source>
        <dbReference type="Pfam" id="PF04909"/>
    </source>
</evidence>
<organism evidence="3 4">
    <name type="scientific">Actinoalloteichus caeruleus DSM 43889</name>
    <dbReference type="NCBI Taxonomy" id="1120930"/>
    <lineage>
        <taxon>Bacteria</taxon>
        <taxon>Bacillati</taxon>
        <taxon>Actinomycetota</taxon>
        <taxon>Actinomycetes</taxon>
        <taxon>Pseudonocardiales</taxon>
        <taxon>Pseudonocardiaceae</taxon>
        <taxon>Actinoalloteichus</taxon>
        <taxon>Actinoalloteichus cyanogriseus</taxon>
    </lineage>
</organism>
<dbReference type="Pfam" id="PF04909">
    <property type="entry name" value="Amidohydro_2"/>
    <property type="match status" value="1"/>
</dbReference>
<proteinExistence type="predicted"/>
<keyword evidence="4" id="KW-1185">Reference proteome</keyword>
<dbReference type="EMBL" id="AUBJ02000001">
    <property type="protein sequence ID" value="MCP2333933.1"/>
    <property type="molecule type" value="Genomic_DNA"/>
</dbReference>
<comment type="caution">
    <text evidence="3">The sequence shown here is derived from an EMBL/GenBank/DDBJ whole genome shotgun (WGS) entry which is preliminary data.</text>
</comment>
<dbReference type="Gene3D" id="3.20.20.140">
    <property type="entry name" value="Metal-dependent hydrolases"/>
    <property type="match status" value="1"/>
</dbReference>
<dbReference type="InterPro" id="IPR032465">
    <property type="entry name" value="ACMSD"/>
</dbReference>
<keyword evidence="1" id="KW-0456">Lyase</keyword>
<dbReference type="InterPro" id="IPR032466">
    <property type="entry name" value="Metal_Hydrolase"/>
</dbReference>
<accession>A0ABT1JN37</accession>
<dbReference type="Proteomes" id="UP000791080">
    <property type="component" value="Unassembled WGS sequence"/>
</dbReference>
<evidence type="ECO:0000313" key="4">
    <source>
        <dbReference type="Proteomes" id="UP000791080"/>
    </source>
</evidence>
<evidence type="ECO:0000256" key="1">
    <source>
        <dbReference type="ARBA" id="ARBA00023239"/>
    </source>
</evidence>
<evidence type="ECO:0000313" key="3">
    <source>
        <dbReference type="EMBL" id="MCP2333933.1"/>
    </source>
</evidence>
<dbReference type="RefSeq" id="WP_026418993.1">
    <property type="nucleotide sequence ID" value="NZ_AUBJ02000001.1"/>
</dbReference>
<dbReference type="GO" id="GO:0016787">
    <property type="term" value="F:hydrolase activity"/>
    <property type="evidence" value="ECO:0007669"/>
    <property type="project" value="UniProtKB-KW"/>
</dbReference>
<name>A0ABT1JN37_ACTCY</name>
<reference evidence="3 4" key="1">
    <citation type="submission" date="2022-06" db="EMBL/GenBank/DDBJ databases">
        <title>Genomic Encyclopedia of Type Strains, Phase I: the one thousand microbial genomes (KMG-I) project.</title>
        <authorList>
            <person name="Kyrpides N."/>
        </authorList>
    </citation>
    <scope>NUCLEOTIDE SEQUENCE [LARGE SCALE GENOMIC DNA]</scope>
    <source>
        <strain evidence="3 4">DSM 43889</strain>
    </source>
</reference>
<protein>
    <submittedName>
        <fullName evidence="3">Metal-dependent hydrolase, TIM-barrel fold</fullName>
    </submittedName>
</protein>
<dbReference type="PANTHER" id="PTHR21240">
    <property type="entry name" value="2-AMINO-3-CARBOXYLMUCONATE-6-SEMIALDEHYDE DECARBOXYLASE"/>
    <property type="match status" value="1"/>
</dbReference>
<feature type="domain" description="Amidohydrolase-related" evidence="2">
    <location>
        <begin position="6"/>
        <end position="314"/>
    </location>
</feature>
<keyword evidence="3" id="KW-0378">Hydrolase</keyword>
<dbReference type="PANTHER" id="PTHR21240:SF28">
    <property type="entry name" value="ISO-OROTATE DECARBOXYLASE (EUROFUNG)"/>
    <property type="match status" value="1"/>
</dbReference>
<sequence length="321" mass="35059">MSGGRIDLHAHYLPDFYREALAESGHGRRAAISSLPEWDEQLALRTMDRLGVRTAMLSVSTPGVHFGDADRAVDLARRVNEEGARLVREHPGRFGFFASLPLPEVEPAVAELRHAFDVLGADGVILQSNHHGLYLGDERLEPVYAEVAARGSVVFVHPAMPFVAEHLALGYPQPALEFPFDTTRSVVDLVLSGVLERHPDLRVVVSHAGAVLPVLANRVDLLVPMLAVPKGRTTPSLRAAMRRLHFDLAGAPVPELLGALLSLADPDRLHYGSDYPFFPAALGRELADRLAETPLLDGELRRAVFEDNAVRLFPRLASPTS</sequence>
<gene>
    <name evidence="3" type="ORF">G443_004203</name>
</gene>
<dbReference type="SUPFAM" id="SSF51556">
    <property type="entry name" value="Metallo-dependent hydrolases"/>
    <property type="match status" value="1"/>
</dbReference>